<keyword evidence="2" id="KW-0812">Transmembrane</keyword>
<organism evidence="3 4">
    <name type="scientific">Microbacterium murale</name>
    <dbReference type="NCBI Taxonomy" id="1081040"/>
    <lineage>
        <taxon>Bacteria</taxon>
        <taxon>Bacillati</taxon>
        <taxon>Actinomycetota</taxon>
        <taxon>Actinomycetes</taxon>
        <taxon>Micrococcales</taxon>
        <taxon>Microbacteriaceae</taxon>
        <taxon>Microbacterium</taxon>
    </lineage>
</organism>
<feature type="transmembrane region" description="Helical" evidence="2">
    <location>
        <begin position="7"/>
        <end position="29"/>
    </location>
</feature>
<name>A0ABQ1RMY0_9MICO</name>
<feature type="transmembrane region" description="Helical" evidence="2">
    <location>
        <begin position="49"/>
        <end position="68"/>
    </location>
</feature>
<feature type="transmembrane region" description="Helical" evidence="2">
    <location>
        <begin position="80"/>
        <end position="107"/>
    </location>
</feature>
<evidence type="ECO:0000313" key="4">
    <source>
        <dbReference type="Proteomes" id="UP000629365"/>
    </source>
</evidence>
<keyword evidence="2" id="KW-1133">Transmembrane helix</keyword>
<dbReference type="Proteomes" id="UP000629365">
    <property type="component" value="Unassembled WGS sequence"/>
</dbReference>
<evidence type="ECO:0000256" key="2">
    <source>
        <dbReference type="SAM" id="Phobius"/>
    </source>
</evidence>
<reference evidence="4" key="1">
    <citation type="journal article" date="2019" name="Int. J. Syst. Evol. Microbiol.">
        <title>The Global Catalogue of Microorganisms (GCM) 10K type strain sequencing project: providing services to taxonomists for standard genome sequencing and annotation.</title>
        <authorList>
            <consortium name="The Broad Institute Genomics Platform"/>
            <consortium name="The Broad Institute Genome Sequencing Center for Infectious Disease"/>
            <person name="Wu L."/>
            <person name="Ma J."/>
        </authorList>
    </citation>
    <scope>NUCLEOTIDE SEQUENCE [LARGE SCALE GENOMIC DNA]</scope>
    <source>
        <strain evidence="4">CCM 7640</strain>
    </source>
</reference>
<feature type="transmembrane region" description="Helical" evidence="2">
    <location>
        <begin position="119"/>
        <end position="140"/>
    </location>
</feature>
<protein>
    <submittedName>
        <fullName evidence="3">Uncharacterized protein</fullName>
    </submittedName>
</protein>
<accession>A0ABQ1RMY0</accession>
<gene>
    <name evidence="3" type="ORF">GCM10007269_17890</name>
</gene>
<proteinExistence type="predicted"/>
<comment type="caution">
    <text evidence="3">The sequence shown here is derived from an EMBL/GenBank/DDBJ whole genome shotgun (WGS) entry which is preliminary data.</text>
</comment>
<evidence type="ECO:0000256" key="1">
    <source>
        <dbReference type="SAM" id="MobiDB-lite"/>
    </source>
</evidence>
<evidence type="ECO:0000313" key="3">
    <source>
        <dbReference type="EMBL" id="GGD75268.1"/>
    </source>
</evidence>
<dbReference type="EMBL" id="BMCM01000002">
    <property type="protein sequence ID" value="GGD75268.1"/>
    <property type="molecule type" value="Genomic_DNA"/>
</dbReference>
<keyword evidence="2" id="KW-0472">Membrane</keyword>
<feature type="region of interest" description="Disordered" evidence="1">
    <location>
        <begin position="337"/>
        <end position="357"/>
    </location>
</feature>
<keyword evidence="4" id="KW-1185">Reference proteome</keyword>
<sequence length="357" mass="39584">MLGSEAMPVLIGMTILLGLIGAVVLVITAEDVRSALAWTAVTDWGDFTVNLPLIVAIIAGIGVFVLSIPWRSEMDALRPAWIGLSAGVLTLLASFGMWATFALWIVNLFRVRVVEPSQFALWVAAIWFVGTVVWWAWLVWSHRRWRVETAVQRRDFTVPGPRSFAGEIVAAPGEPLQRDPLYGGACVSWSADGTSEDVWEENVGKWDEATHEVKDNWVQTFRQRKESTNFDSAASAFYVLVGNTYVYVRPAGVEMSGRIGVRATIESLRFADRTLAEHAKRLGLIYIRTRLLSVGDAVVASGVITADAEGRLSMQAKPQRRWRGALVPTASVRLLGRGPRDRRHRQAMKAAEQRSIQ</sequence>